<accession>A0A1U9LG67</accession>
<protein>
    <submittedName>
        <fullName evidence="1">Uncharacterized protein</fullName>
    </submittedName>
</protein>
<name>A0A1U9LG67_9PROT</name>
<evidence type="ECO:0000313" key="1">
    <source>
        <dbReference type="EMBL" id="AQT05431.1"/>
    </source>
</evidence>
<reference evidence="1 2" key="1">
    <citation type="submission" date="2016-03" db="EMBL/GenBank/DDBJ databases">
        <title>Acetic acid bacteria sequencing.</title>
        <authorList>
            <person name="Brandt J."/>
            <person name="Jakob F."/>
            <person name="Vogel R.F."/>
        </authorList>
    </citation>
    <scope>NUCLEOTIDE SEQUENCE [LARGE SCALE GENOMIC DNA]</scope>
    <source>
        <strain evidence="1 2">TMW2.1084</strain>
    </source>
</reference>
<evidence type="ECO:0000313" key="2">
    <source>
        <dbReference type="Proteomes" id="UP000189055"/>
    </source>
</evidence>
<dbReference type="KEGG" id="aper:A0U91_11805"/>
<organism evidence="1 2">
    <name type="scientific">Acetobacter persici</name>
    <dbReference type="NCBI Taxonomy" id="1076596"/>
    <lineage>
        <taxon>Bacteria</taxon>
        <taxon>Pseudomonadati</taxon>
        <taxon>Pseudomonadota</taxon>
        <taxon>Alphaproteobacteria</taxon>
        <taxon>Acetobacterales</taxon>
        <taxon>Acetobacteraceae</taxon>
        <taxon>Acetobacter</taxon>
    </lineage>
</organism>
<dbReference type="STRING" id="1076596.A0U91_11805"/>
<dbReference type="AlphaFoldDB" id="A0A1U9LG67"/>
<proteinExistence type="predicted"/>
<dbReference type="EMBL" id="CP014687">
    <property type="protein sequence ID" value="AQT05431.1"/>
    <property type="molecule type" value="Genomic_DNA"/>
</dbReference>
<gene>
    <name evidence="1" type="ORF">A0U91_11805</name>
</gene>
<sequence length="60" mass="7030">MIRVSQAENRQTIWRTQIWGRLPRSGNTLMIMLFNPTLATNAVNAGKDRLHSRPRRRQTL</sequence>
<dbReference type="Proteomes" id="UP000189055">
    <property type="component" value="Chromosome"/>
</dbReference>